<dbReference type="Proteomes" id="UP001139887">
    <property type="component" value="Unassembled WGS sequence"/>
</dbReference>
<comment type="caution">
    <text evidence="2">The sequence shown here is derived from an EMBL/GenBank/DDBJ whole genome shotgun (WGS) entry which is preliminary data.</text>
</comment>
<gene>
    <name evidence="2" type="ORF">IWW36_006208</name>
</gene>
<feature type="domain" description="Cell division control protein 24 OB" evidence="1">
    <location>
        <begin position="6"/>
        <end position="218"/>
    </location>
</feature>
<keyword evidence="3" id="KW-1185">Reference proteome</keyword>
<name>A0A9W8I4U3_9FUNG</name>
<reference evidence="2" key="1">
    <citation type="submission" date="2022-07" db="EMBL/GenBank/DDBJ databases">
        <title>Phylogenomic reconstructions and comparative analyses of Kickxellomycotina fungi.</title>
        <authorList>
            <person name="Reynolds N.K."/>
            <person name="Stajich J.E."/>
            <person name="Barry K."/>
            <person name="Grigoriev I.V."/>
            <person name="Crous P."/>
            <person name="Smith M.E."/>
        </authorList>
    </citation>
    <scope>NUCLEOTIDE SEQUENCE</scope>
    <source>
        <strain evidence="2">NRRL 1566</strain>
    </source>
</reference>
<proteinExistence type="predicted"/>
<sequence length="265" mass="28898">MPFTENGETQDRYAVRIDDGTAVRDMTLWNLLGRQAARMLPGQLVLLVNLDTSEENGDVVLNGSSETGTKVYIISEMTSIPTSSVLRNCSFLSTLSGSANIYSKVCIVSVHPGATHIRDARDYLSATMLVHAACHRPVQRKDNLQFSGTLDGPVDVYEFVCPACCNHNLPPEDVIPIFDIVICIDDGTLSLMAHTTATVAKTILRISPSQLLELPSHSEQQQTLLAPRGREVVVSLTTFCEPFSTDHDARIDAICDADDVGVFMS</sequence>
<evidence type="ECO:0000259" key="1">
    <source>
        <dbReference type="Pfam" id="PF17244"/>
    </source>
</evidence>
<dbReference type="OrthoDB" id="10265890at2759"/>
<evidence type="ECO:0000313" key="2">
    <source>
        <dbReference type="EMBL" id="KAJ2841599.1"/>
    </source>
</evidence>
<protein>
    <recommendedName>
        <fullName evidence="1">Cell division control protein 24 OB domain-containing protein</fullName>
    </recommendedName>
</protein>
<dbReference type="AlphaFoldDB" id="A0A9W8I4U3"/>
<organism evidence="2 3">
    <name type="scientific">Coemansia brasiliensis</name>
    <dbReference type="NCBI Taxonomy" id="2650707"/>
    <lineage>
        <taxon>Eukaryota</taxon>
        <taxon>Fungi</taxon>
        <taxon>Fungi incertae sedis</taxon>
        <taxon>Zoopagomycota</taxon>
        <taxon>Kickxellomycotina</taxon>
        <taxon>Kickxellomycetes</taxon>
        <taxon>Kickxellales</taxon>
        <taxon>Kickxellaceae</taxon>
        <taxon>Coemansia</taxon>
    </lineage>
</organism>
<accession>A0A9W8I4U3</accession>
<dbReference type="Pfam" id="PF17244">
    <property type="entry name" value="CDC24_OB3"/>
    <property type="match status" value="1"/>
</dbReference>
<evidence type="ECO:0000313" key="3">
    <source>
        <dbReference type="Proteomes" id="UP001139887"/>
    </source>
</evidence>
<dbReference type="InterPro" id="IPR035203">
    <property type="entry name" value="Cdc24_OB3"/>
</dbReference>
<dbReference type="EMBL" id="JANBUW010002116">
    <property type="protein sequence ID" value="KAJ2841599.1"/>
    <property type="molecule type" value="Genomic_DNA"/>
</dbReference>